<organism evidence="1">
    <name type="scientific">uncultured Anaerotruncus sp</name>
    <dbReference type="NCBI Taxonomy" id="905011"/>
    <lineage>
        <taxon>Bacteria</taxon>
        <taxon>Bacillati</taxon>
        <taxon>Bacillota</taxon>
        <taxon>Clostridia</taxon>
        <taxon>Eubacteriales</taxon>
        <taxon>Oscillospiraceae</taxon>
        <taxon>Anaerotruncus</taxon>
        <taxon>environmental samples</taxon>
    </lineage>
</organism>
<proteinExistence type="predicted"/>
<reference evidence="1" key="1">
    <citation type="submission" date="2015-09" db="EMBL/GenBank/DDBJ databases">
        <authorList>
            <consortium name="Pathogen Informatics"/>
        </authorList>
    </citation>
    <scope>NUCLEOTIDE SEQUENCE</scope>
    <source>
        <strain evidence="1">2789STDY5834896</strain>
    </source>
</reference>
<gene>
    <name evidence="1" type="ORF">SAMEA3545359_01810</name>
</gene>
<accession>A0A1C6J0A6</accession>
<evidence type="ECO:0000313" key="1">
    <source>
        <dbReference type="EMBL" id="SCJ75472.1"/>
    </source>
</evidence>
<dbReference type="EMBL" id="FMHG01000001">
    <property type="protein sequence ID" value="SCJ75472.1"/>
    <property type="molecule type" value="Genomic_DNA"/>
</dbReference>
<sequence>MFEPIYYTVQDIRGDYAILLDQNGIENTVAMALLPPGVDVGDALVYEMLSYRIQQP</sequence>
<dbReference type="AlphaFoldDB" id="A0A1C6J0A6"/>
<name>A0A1C6J0A6_9FIRM</name>
<protein>
    <submittedName>
        <fullName evidence="1">Uncharacterized protein</fullName>
    </submittedName>
</protein>